<dbReference type="InterPro" id="IPR045460">
    <property type="entry name" value="Wolframin_EF-hand"/>
</dbReference>
<dbReference type="Gene3D" id="1.25.40.10">
    <property type="entry name" value="Tetratricopeptide repeat domain"/>
    <property type="match status" value="1"/>
</dbReference>
<dbReference type="AlphaFoldDB" id="A0A8T0A495"/>
<dbReference type="InterPro" id="IPR026209">
    <property type="entry name" value="Wolframin_fam"/>
</dbReference>
<evidence type="ECO:0000259" key="4">
    <source>
        <dbReference type="Pfam" id="PF19913"/>
    </source>
</evidence>
<dbReference type="InterPro" id="IPR045461">
    <property type="entry name" value="Wolframin_OB_fold"/>
</dbReference>
<keyword evidence="2" id="KW-0472">Membrane</keyword>
<dbReference type="PANTHER" id="PTHR13098">
    <property type="entry name" value="WOLFRAMIN"/>
    <property type="match status" value="1"/>
</dbReference>
<evidence type="ECO:0000313" key="7">
    <source>
        <dbReference type="EMBL" id="KAF7686619.1"/>
    </source>
</evidence>
<dbReference type="GO" id="GO:0055074">
    <property type="term" value="P:calcium ion homeostasis"/>
    <property type="evidence" value="ECO:0007669"/>
    <property type="project" value="InterPro"/>
</dbReference>
<feature type="transmembrane region" description="Helical" evidence="2">
    <location>
        <begin position="872"/>
        <end position="893"/>
    </location>
</feature>
<sequence>MMSECDPADTESSSDTESRVPEPGSLRAFPGGAQRVCGSTESVLTELEEEEEDALLLPGTSTCGSASSSPTRAARGKKPRRNRHSSSSDKENLASPGASSGDFNHFPDDPMFGEIIQRAEQAIESGVFPERISQGSSGSYFVKDSKGCIIGVFKPKSEEPYGHLNPKWTKYFHKLCCPCCFGRGCLVPNQGYLSEAAASLVDQKLCLHVVPKTKVVSLASETFHYNAIDRAKSRGKKYALEKVPKVGRRFHRVGLPPKVGSFQLFVEGYQEADYWLRRRTSPQLSLTESEWISDRISPERARLLSCQMDVSCPVSGQKNLSPDDPSSTPLNTLTSPTPPKDSSHSPAPSTTPPIRQMRRGRGFATAVKQVIQEERKKKEEEQERVEQEEDGPEEDLSFEELLEKAKAGDPKAQSRLGKYYLKLGADSDADVNNEAAVEWLVRAAKQGRRDAAKLLQHCWIQKKGLTPQNEAEVRSLSTESKFEQAVRRAAMVMFWKLNPDRKEKMDTREILHNASQVNREAGGVCGGNSDVQTQRKILKTIVATDSHSQYVDVEGFVEMTKKYTENIRHTPQSEESTQDTGGRGGWDWSDLTLDKTSKKGVCPVSKRRVWPGSQIMLETKHSMKRAMNIQSYFLGLQYPLHLILDVKEHLVDWASRAGVQWLSTIIPTQHVNALVFFFIISNLSVDLFFFFIPLLTFYLAFISMAICTLRVFRSSKCWENFSALAALLRRFEPELDVESQFGWKQLEQHLYFLVSVCFVIFSFPLADKRWIPCSELCTVAMFFTALSYASLTPAAASYTRRAFIIEVASSLCALMTRLPEEFKTLRLLGQTFAAVPVGDLVVVTVSLPCLLYLYLFYLFFSMARMHGFRGTYCFLVPYLVCFMWLEFAVILLQNSTLIGLIRTCVAYFLFLFALPVLALGLAAMLMIQMIKWFLELELTKMLVTLAVCVVPVTLRLWTRFSLSILSVLRSITHRGPVKLILLCLCCVFLVCVGYVYSTEGLKVYNSTLTWEQYDTVCGPPAWKQHGITQTEILCSHLEGHRVTWSGRFQGVRVAETENGAQSLINLLPVFMGDWLRCLYGDEYPSCEGRNVSDSLQEQMSANASVLFQQQEEEELCRIKPVAKHHCHVKRFDKYRFEVTVRNPVAGAEIQDSDIILLASHEFKQVLLNLDESSMVEFSTKLEGKLGSKLPRLELKAIHCLNCRSSLLPEGRQVKIERNWRKSVQAAIKFAFDFFFSPLLTARIKV</sequence>
<feature type="transmembrane region" description="Helical" evidence="2">
    <location>
        <begin position="977"/>
        <end position="996"/>
    </location>
</feature>
<keyword evidence="8" id="KW-1185">Reference proteome</keyword>
<feature type="transmembrane region" description="Helical" evidence="2">
    <location>
        <begin position="905"/>
        <end position="926"/>
    </location>
</feature>
<feature type="compositionally biased region" description="Low complexity" evidence="1">
    <location>
        <begin position="325"/>
        <end position="335"/>
    </location>
</feature>
<accession>A0A8T0A495</accession>
<feature type="region of interest" description="Disordered" evidence="1">
    <location>
        <begin position="1"/>
        <end position="106"/>
    </location>
</feature>
<dbReference type="GO" id="GO:0005789">
    <property type="term" value="C:endoplasmic reticulum membrane"/>
    <property type="evidence" value="ECO:0007669"/>
    <property type="project" value="TreeGrafter"/>
</dbReference>
<feature type="compositionally biased region" description="Basic and acidic residues" evidence="1">
    <location>
        <begin position="373"/>
        <end position="385"/>
    </location>
</feature>
<dbReference type="InterPro" id="IPR026208">
    <property type="entry name" value="Wolframin"/>
</dbReference>
<dbReference type="GO" id="GO:0030968">
    <property type="term" value="P:endoplasmic reticulum unfolded protein response"/>
    <property type="evidence" value="ECO:0007669"/>
    <property type="project" value="TreeGrafter"/>
</dbReference>
<keyword evidence="2" id="KW-1133">Transmembrane helix</keyword>
<dbReference type="EMBL" id="JABFDY010000028">
    <property type="protein sequence ID" value="KAF7686619.1"/>
    <property type="molecule type" value="Genomic_DNA"/>
</dbReference>
<feature type="compositionally biased region" description="Acidic residues" evidence="1">
    <location>
        <begin position="386"/>
        <end position="396"/>
    </location>
</feature>
<feature type="domain" description="Wolframin OB-fold" evidence="4">
    <location>
        <begin position="1131"/>
        <end position="1241"/>
    </location>
</feature>
<feature type="transmembrane region" description="Helical" evidence="2">
    <location>
        <begin position="750"/>
        <end position="766"/>
    </location>
</feature>
<feature type="compositionally biased region" description="Polar residues" evidence="1">
    <location>
        <begin position="59"/>
        <end position="71"/>
    </location>
</feature>
<dbReference type="Pfam" id="PF19913">
    <property type="entry name" value="WCOB"/>
    <property type="match status" value="1"/>
</dbReference>
<dbReference type="InterPro" id="IPR045400">
    <property type="entry name" value="Wolframin_Cys-rich"/>
</dbReference>
<dbReference type="Pfam" id="PF20023">
    <property type="entry name" value="WSLR"/>
    <property type="match status" value="2"/>
</dbReference>
<feature type="domain" description="Wolframin cysteine-rich" evidence="6">
    <location>
        <begin position="1010"/>
        <end position="1130"/>
    </location>
</feature>
<feature type="domain" description="PI3K/PI4K catalytic" evidence="3">
    <location>
        <begin position="136"/>
        <end position="280"/>
    </location>
</feature>
<gene>
    <name evidence="7" type="ORF">HF521_015012</name>
</gene>
<evidence type="ECO:0000259" key="5">
    <source>
        <dbReference type="Pfam" id="PF19914"/>
    </source>
</evidence>
<reference evidence="7" key="1">
    <citation type="submission" date="2020-08" db="EMBL/GenBank/DDBJ databases">
        <title>Chromosome-level assembly of Southern catfish (Silurus meridionalis) provides insights into visual adaptation to the nocturnal and benthic lifestyles.</title>
        <authorList>
            <person name="Zhang Y."/>
            <person name="Wang D."/>
            <person name="Peng Z."/>
        </authorList>
    </citation>
    <scope>NUCLEOTIDE SEQUENCE</scope>
    <source>
        <strain evidence="7">SWU-2019-XX</strain>
        <tissue evidence="7">Muscle</tissue>
    </source>
</reference>
<evidence type="ECO:0000259" key="6">
    <source>
        <dbReference type="Pfam" id="PF20053"/>
    </source>
</evidence>
<evidence type="ECO:0000256" key="2">
    <source>
        <dbReference type="SAM" id="Phobius"/>
    </source>
</evidence>
<feature type="transmembrane region" description="Helical" evidence="2">
    <location>
        <begin position="687"/>
        <end position="712"/>
    </location>
</feature>
<feature type="compositionally biased region" description="Acidic residues" evidence="1">
    <location>
        <begin position="1"/>
        <end position="14"/>
    </location>
</feature>
<feature type="compositionally biased region" description="Basic residues" evidence="1">
    <location>
        <begin position="74"/>
        <end position="84"/>
    </location>
</feature>
<name>A0A8T0A495_SILME</name>
<feature type="region of interest" description="Disordered" evidence="1">
    <location>
        <begin position="373"/>
        <end position="396"/>
    </location>
</feature>
<feature type="transmembrane region" description="Helical" evidence="2">
    <location>
        <begin position="840"/>
        <end position="860"/>
    </location>
</feature>
<dbReference type="Pfam" id="PF19914">
    <property type="entry name" value="WEF-hand"/>
    <property type="match status" value="1"/>
</dbReference>
<evidence type="ECO:0008006" key="9">
    <source>
        <dbReference type="Google" id="ProtNLM"/>
    </source>
</evidence>
<feature type="domain" description="Wolframin EF-hand" evidence="5">
    <location>
        <begin position="486"/>
        <end position="563"/>
    </location>
</feature>
<dbReference type="Pfam" id="PF00454">
    <property type="entry name" value="PI3_PI4_kinase"/>
    <property type="match status" value="1"/>
</dbReference>
<protein>
    <recommendedName>
        <fullName evidence="9">1-phosphatidylinositol 4-kinase</fullName>
    </recommendedName>
</protein>
<dbReference type="InterPro" id="IPR000403">
    <property type="entry name" value="PI3/4_kinase_cat_dom"/>
</dbReference>
<evidence type="ECO:0000259" key="3">
    <source>
        <dbReference type="Pfam" id="PF00454"/>
    </source>
</evidence>
<dbReference type="PRINTS" id="PR02061">
    <property type="entry name" value="WOLFRAMIN"/>
</dbReference>
<keyword evidence="2" id="KW-0812">Transmembrane</keyword>
<dbReference type="Proteomes" id="UP000606274">
    <property type="component" value="Unassembled WGS sequence"/>
</dbReference>
<feature type="transmembrane region" description="Helical" evidence="2">
    <location>
        <begin position="938"/>
        <end position="957"/>
    </location>
</feature>
<comment type="caution">
    <text evidence="7">The sequence shown here is derived from an EMBL/GenBank/DDBJ whole genome shotgun (WGS) entry which is preliminary data.</text>
</comment>
<dbReference type="PRINTS" id="PR02060">
    <property type="entry name" value="WOLFFAMILY"/>
</dbReference>
<dbReference type="Pfam" id="PF20053">
    <property type="entry name" value="WC-rich"/>
    <property type="match status" value="1"/>
</dbReference>
<organism evidence="7 8">
    <name type="scientific">Silurus meridionalis</name>
    <name type="common">Southern catfish</name>
    <name type="synonym">Silurus soldatovi meridionalis</name>
    <dbReference type="NCBI Taxonomy" id="175797"/>
    <lineage>
        <taxon>Eukaryota</taxon>
        <taxon>Metazoa</taxon>
        <taxon>Chordata</taxon>
        <taxon>Craniata</taxon>
        <taxon>Vertebrata</taxon>
        <taxon>Euteleostomi</taxon>
        <taxon>Actinopterygii</taxon>
        <taxon>Neopterygii</taxon>
        <taxon>Teleostei</taxon>
        <taxon>Ostariophysi</taxon>
        <taxon>Siluriformes</taxon>
        <taxon>Siluridae</taxon>
        <taxon>Silurus</taxon>
    </lineage>
</organism>
<dbReference type="InterPro" id="IPR011990">
    <property type="entry name" value="TPR-like_helical_dom_sf"/>
</dbReference>
<evidence type="ECO:0000313" key="8">
    <source>
        <dbReference type="Proteomes" id="UP000606274"/>
    </source>
</evidence>
<feature type="transmembrane region" description="Helical" evidence="2">
    <location>
        <begin position="778"/>
        <end position="796"/>
    </location>
</feature>
<proteinExistence type="predicted"/>
<dbReference type="PANTHER" id="PTHR13098:SF4">
    <property type="entry name" value="WOLFRAMIN"/>
    <property type="match status" value="1"/>
</dbReference>
<dbReference type="InterPro" id="IPR045458">
    <property type="entry name" value="Wolframin_Sel1-like_rpt"/>
</dbReference>
<feature type="region of interest" description="Disordered" evidence="1">
    <location>
        <begin position="314"/>
        <end position="361"/>
    </location>
</feature>
<evidence type="ECO:0000256" key="1">
    <source>
        <dbReference type="SAM" id="MobiDB-lite"/>
    </source>
</evidence>